<evidence type="ECO:0000256" key="8">
    <source>
        <dbReference type="ARBA" id="ARBA00022777"/>
    </source>
</evidence>
<gene>
    <name evidence="16" type="ORF">E5Q11_13945</name>
</gene>
<dbReference type="Pfam" id="PF00512">
    <property type="entry name" value="HisKA"/>
    <property type="match status" value="1"/>
</dbReference>
<feature type="signal peptide" evidence="13">
    <location>
        <begin position="1"/>
        <end position="25"/>
    </location>
</feature>
<dbReference type="GO" id="GO:0005886">
    <property type="term" value="C:plasma membrane"/>
    <property type="evidence" value="ECO:0007669"/>
    <property type="project" value="UniProtKB-SubCell"/>
</dbReference>
<evidence type="ECO:0000256" key="10">
    <source>
        <dbReference type="ARBA" id="ARBA00023012"/>
    </source>
</evidence>
<feature type="transmembrane region" description="Helical" evidence="12">
    <location>
        <begin position="282"/>
        <end position="301"/>
    </location>
</feature>
<evidence type="ECO:0000256" key="3">
    <source>
        <dbReference type="ARBA" id="ARBA00012438"/>
    </source>
</evidence>
<evidence type="ECO:0000313" key="17">
    <source>
        <dbReference type="Proteomes" id="UP000298325"/>
    </source>
</evidence>
<dbReference type="Pfam" id="PF00672">
    <property type="entry name" value="HAMP"/>
    <property type="match status" value="1"/>
</dbReference>
<evidence type="ECO:0000256" key="11">
    <source>
        <dbReference type="ARBA" id="ARBA00023136"/>
    </source>
</evidence>
<dbReference type="EC" id="2.7.13.3" evidence="3"/>
<accession>A0A4Z1CFV2</accession>
<dbReference type="InterPro" id="IPR003660">
    <property type="entry name" value="HAMP_dom"/>
</dbReference>
<name>A0A4Z1CFV2_9GAMM</name>
<dbReference type="GO" id="GO:0000155">
    <property type="term" value="F:phosphorelay sensor kinase activity"/>
    <property type="evidence" value="ECO:0007669"/>
    <property type="project" value="InterPro"/>
</dbReference>
<feature type="domain" description="HAMP" evidence="15">
    <location>
        <begin position="302"/>
        <end position="355"/>
    </location>
</feature>
<dbReference type="InterPro" id="IPR029151">
    <property type="entry name" value="Sensor-like_sf"/>
</dbReference>
<dbReference type="EMBL" id="SRPF01000004">
    <property type="protein sequence ID" value="TGN39004.1"/>
    <property type="molecule type" value="Genomic_DNA"/>
</dbReference>
<evidence type="ECO:0000313" key="16">
    <source>
        <dbReference type="EMBL" id="TGN39004.1"/>
    </source>
</evidence>
<keyword evidence="11 12" id="KW-0472">Membrane</keyword>
<evidence type="ECO:0000256" key="4">
    <source>
        <dbReference type="ARBA" id="ARBA00022475"/>
    </source>
</evidence>
<evidence type="ECO:0000256" key="12">
    <source>
        <dbReference type="SAM" id="Phobius"/>
    </source>
</evidence>
<dbReference type="CDD" id="cd00082">
    <property type="entry name" value="HisKA"/>
    <property type="match status" value="1"/>
</dbReference>
<organism evidence="16 17">
    <name type="scientific">Marinobacter confluentis</name>
    <dbReference type="NCBI Taxonomy" id="1697557"/>
    <lineage>
        <taxon>Bacteria</taxon>
        <taxon>Pseudomonadati</taxon>
        <taxon>Pseudomonadota</taxon>
        <taxon>Gammaproteobacteria</taxon>
        <taxon>Pseudomonadales</taxon>
        <taxon>Marinobacteraceae</taxon>
        <taxon>Marinobacter</taxon>
    </lineage>
</organism>
<keyword evidence="13" id="KW-0732">Signal</keyword>
<evidence type="ECO:0000256" key="9">
    <source>
        <dbReference type="ARBA" id="ARBA00022989"/>
    </source>
</evidence>
<keyword evidence="5" id="KW-0597">Phosphoprotein</keyword>
<evidence type="ECO:0000256" key="6">
    <source>
        <dbReference type="ARBA" id="ARBA00022679"/>
    </source>
</evidence>
<keyword evidence="8 16" id="KW-0418">Kinase</keyword>
<evidence type="ECO:0000259" key="14">
    <source>
        <dbReference type="PROSITE" id="PS50109"/>
    </source>
</evidence>
<dbReference type="SMART" id="SM00304">
    <property type="entry name" value="HAMP"/>
    <property type="match status" value="1"/>
</dbReference>
<dbReference type="Gene3D" id="3.30.450.20">
    <property type="entry name" value="PAS domain"/>
    <property type="match status" value="1"/>
</dbReference>
<dbReference type="CDD" id="cd12914">
    <property type="entry name" value="PDC1_DGC_like"/>
    <property type="match status" value="1"/>
</dbReference>
<dbReference type="InterPro" id="IPR036890">
    <property type="entry name" value="HATPase_C_sf"/>
</dbReference>
<keyword evidence="7 12" id="KW-0812">Transmembrane</keyword>
<dbReference type="SUPFAM" id="SSF47384">
    <property type="entry name" value="Homodimeric domain of signal transducing histidine kinase"/>
    <property type="match status" value="1"/>
</dbReference>
<dbReference type="PANTHER" id="PTHR43547">
    <property type="entry name" value="TWO-COMPONENT HISTIDINE KINASE"/>
    <property type="match status" value="1"/>
</dbReference>
<dbReference type="SUPFAM" id="SSF103190">
    <property type="entry name" value="Sensory domain-like"/>
    <property type="match status" value="1"/>
</dbReference>
<dbReference type="FunFam" id="3.30.565.10:FF:000006">
    <property type="entry name" value="Sensor histidine kinase WalK"/>
    <property type="match status" value="1"/>
</dbReference>
<dbReference type="InterPro" id="IPR004358">
    <property type="entry name" value="Sig_transdc_His_kin-like_C"/>
</dbReference>
<dbReference type="FunFam" id="1.10.287.130:FF:000001">
    <property type="entry name" value="Two-component sensor histidine kinase"/>
    <property type="match status" value="1"/>
</dbReference>
<feature type="chain" id="PRO_5021317843" description="histidine kinase" evidence="13">
    <location>
        <begin position="26"/>
        <end position="586"/>
    </location>
</feature>
<dbReference type="PRINTS" id="PR00344">
    <property type="entry name" value="BCTRLSENSOR"/>
</dbReference>
<feature type="domain" description="Histidine kinase" evidence="14">
    <location>
        <begin position="363"/>
        <end position="580"/>
    </location>
</feature>
<dbReference type="Pfam" id="PF02518">
    <property type="entry name" value="HATPase_c"/>
    <property type="match status" value="1"/>
</dbReference>
<dbReference type="Gene3D" id="1.10.287.130">
    <property type="match status" value="1"/>
</dbReference>
<dbReference type="Gene3D" id="3.30.565.10">
    <property type="entry name" value="Histidine kinase-like ATPase, C-terminal domain"/>
    <property type="match status" value="1"/>
</dbReference>
<keyword evidence="4" id="KW-1003">Cell membrane</keyword>
<dbReference type="Proteomes" id="UP000298325">
    <property type="component" value="Unassembled WGS sequence"/>
</dbReference>
<keyword evidence="6" id="KW-0808">Transferase</keyword>
<keyword evidence="10" id="KW-0902">Two-component regulatory system</keyword>
<dbReference type="InterPro" id="IPR003594">
    <property type="entry name" value="HATPase_dom"/>
</dbReference>
<comment type="subcellular location">
    <subcellularLocation>
        <location evidence="2">Cell membrane</location>
        <topology evidence="2">Multi-pass membrane protein</topology>
    </subcellularLocation>
</comment>
<dbReference type="CDD" id="cd06225">
    <property type="entry name" value="HAMP"/>
    <property type="match status" value="1"/>
</dbReference>
<dbReference type="SMART" id="SM00388">
    <property type="entry name" value="HisKA"/>
    <property type="match status" value="1"/>
</dbReference>
<dbReference type="PANTHER" id="PTHR43547:SF2">
    <property type="entry name" value="HYBRID SIGNAL TRANSDUCTION HISTIDINE KINASE C"/>
    <property type="match status" value="1"/>
</dbReference>
<dbReference type="Gene3D" id="6.10.340.10">
    <property type="match status" value="1"/>
</dbReference>
<evidence type="ECO:0000259" key="15">
    <source>
        <dbReference type="PROSITE" id="PS50885"/>
    </source>
</evidence>
<evidence type="ECO:0000256" key="2">
    <source>
        <dbReference type="ARBA" id="ARBA00004651"/>
    </source>
</evidence>
<keyword evidence="9 12" id="KW-1133">Transmembrane helix</keyword>
<dbReference type="PROSITE" id="PS50109">
    <property type="entry name" value="HIS_KIN"/>
    <property type="match status" value="1"/>
</dbReference>
<protein>
    <recommendedName>
        <fullName evidence="3">histidine kinase</fullName>
        <ecNumber evidence="3">2.7.13.3</ecNumber>
    </recommendedName>
</protein>
<dbReference type="PROSITE" id="PS50885">
    <property type="entry name" value="HAMP"/>
    <property type="match status" value="1"/>
</dbReference>
<reference evidence="16 17" key="1">
    <citation type="submission" date="2019-04" db="EMBL/GenBank/DDBJ databases">
        <authorList>
            <person name="Park S."/>
            <person name="Yoon J.-H."/>
        </authorList>
    </citation>
    <scope>NUCLEOTIDE SEQUENCE [LARGE SCALE GENOMIC DNA]</scope>
    <source>
        <strain evidence="16 17">HJM-18</strain>
    </source>
</reference>
<dbReference type="InterPro" id="IPR005467">
    <property type="entry name" value="His_kinase_dom"/>
</dbReference>
<evidence type="ECO:0000256" key="1">
    <source>
        <dbReference type="ARBA" id="ARBA00000085"/>
    </source>
</evidence>
<dbReference type="OrthoDB" id="9804645at2"/>
<dbReference type="SMART" id="SM00387">
    <property type="entry name" value="HATPase_c"/>
    <property type="match status" value="1"/>
</dbReference>
<dbReference type="InterPro" id="IPR003661">
    <property type="entry name" value="HisK_dim/P_dom"/>
</dbReference>
<evidence type="ECO:0000256" key="5">
    <source>
        <dbReference type="ARBA" id="ARBA00022553"/>
    </source>
</evidence>
<dbReference type="SUPFAM" id="SSF55874">
    <property type="entry name" value="ATPase domain of HSP90 chaperone/DNA topoisomerase II/histidine kinase"/>
    <property type="match status" value="1"/>
</dbReference>
<evidence type="ECO:0000256" key="7">
    <source>
        <dbReference type="ARBA" id="ARBA00022692"/>
    </source>
</evidence>
<proteinExistence type="predicted"/>
<evidence type="ECO:0000256" key="13">
    <source>
        <dbReference type="SAM" id="SignalP"/>
    </source>
</evidence>
<dbReference type="AlphaFoldDB" id="A0A4Z1CFV2"/>
<comment type="catalytic activity">
    <reaction evidence="1">
        <text>ATP + protein L-histidine = ADP + protein N-phospho-L-histidine.</text>
        <dbReference type="EC" id="2.7.13.3"/>
    </reaction>
</comment>
<dbReference type="InterPro" id="IPR036097">
    <property type="entry name" value="HisK_dim/P_sf"/>
</dbReference>
<keyword evidence="17" id="KW-1185">Reference proteome</keyword>
<comment type="caution">
    <text evidence="16">The sequence shown here is derived from an EMBL/GenBank/DDBJ whole genome shotgun (WGS) entry which is preliminary data.</text>
</comment>
<sequence length="586" mass="64272">MAIISTCFSLAIVLAVAMTAYRALSQDFETTLIEQQTYQAERVSSQVSQSLQMRLSMLEAFGTSLTDGENLLSQKRLEQLLGRQSALTALFSNGLLILDRQTTAIAEDTFVPNRIGTNYADRDHFKQAIRTRQPVISKPIIGRTTGVPLLSFVAPIQSDAGDLLGFISGSIDLNETNLIPPDALRMSRRQKAELLVIDTQNFLYVESPEHRAIGDIQPLPNPGESPLIDAAMSGLGLGEVTAESGDPLIFATSHLERLGWLFIRVVPKELAKAPAIDSFNRFLVASLLIVCLMVPLTYLVTHSAMRPLDRMTQRIRTMSSAGTTSARVEETGPPEVRNLAQAFNRLQDERDATIRMQDDFISNVSHELRTPLTSLNGALKLISSGTLGSVPDKVAEMIARALRNGQRLQLLISDLLDFNKLNAGEMQLTMKAQPLAPIVTQAIHENQTTAQVRKVTLVAHCDSGLNMATDAHRLRQILDNFISNAIKHSPPGGQVRLEATEKEENRIRLTVTDQGDGVPENFHAHLFHRFSQAEAGTKRASKGTGLGLAICRELATLMNGQIGAYNDHGAHFWVEFPVEKTGGSKE</sequence>